<dbReference type="Pfam" id="PF14361">
    <property type="entry name" value="RsbRD_N"/>
    <property type="match status" value="1"/>
</dbReference>
<dbReference type="PANTHER" id="PTHR33744">
    <property type="entry name" value="CARBOHYDRATE DIACID REGULATOR"/>
    <property type="match status" value="1"/>
</dbReference>
<dbReference type="InterPro" id="IPR025736">
    <property type="entry name" value="PucR_C-HTH_dom"/>
</dbReference>
<dbReference type="AlphaFoldDB" id="A0A177YFY6"/>
<dbReference type="Pfam" id="PF13556">
    <property type="entry name" value="HTH_30"/>
    <property type="match status" value="1"/>
</dbReference>
<feature type="domain" description="PucR C-terminal helix-turn-helix" evidence="1">
    <location>
        <begin position="342"/>
        <end position="399"/>
    </location>
</feature>
<dbReference type="InterPro" id="IPR025751">
    <property type="entry name" value="RsbRD_N_dom"/>
</dbReference>
<comment type="caution">
    <text evidence="3">The sequence shown here is derived from an EMBL/GenBank/DDBJ whole genome shotgun (WGS) entry which is preliminary data.</text>
</comment>
<feature type="domain" description="RsbT co-antagonist protein RsbRD N-terminal" evidence="2">
    <location>
        <begin position="27"/>
        <end position="163"/>
    </location>
</feature>
<dbReference type="Gene3D" id="1.10.10.2840">
    <property type="entry name" value="PucR C-terminal helix-turn-helix domain"/>
    <property type="match status" value="1"/>
</dbReference>
<protein>
    <submittedName>
        <fullName evidence="3">Transcriptional regulator</fullName>
    </submittedName>
</protein>
<dbReference type="InterPro" id="IPR042070">
    <property type="entry name" value="PucR_C-HTH_sf"/>
</dbReference>
<sequence>MTVHNTTSLGIMVAGEPASAPLRDFRAVARLLVGHFAANTPCGSLPGEQLHGDVTEFTVKCISIAVQMLDERRAPNDADLAELRAKASQWAREGVPLESVLTVYHEGIQIGWNLVSKRAGDGDARSLIEAARVFVLLSEKVSIAASKSYVEELQAVASEHHTAAHTLVSSLLSGHNAVSFARQSGIELADSYLVLALSVPPHPDENDPAIQRTVAARRKLRRVQAELATICGRTPLSMLSPEGGTVLIPGVHDEEWVEALVHRISTAAEVQVTATAEQSAIADIPTAADQVHELLVLAHQLHRPAGLYRMDDLVLEYQLTRPGPGRRHLRQILEPLDASPELLETLEIHISHDLNRQRSARQLHLHTNTVDYRLKRIAQLTGFDPTRPSGIRHLQAALVARRLEASQGAA</sequence>
<gene>
    <name evidence="3" type="ORF">A3K89_03315</name>
</gene>
<name>A0A177YFY6_9NOCA</name>
<dbReference type="InterPro" id="IPR051448">
    <property type="entry name" value="CdaR-like_regulators"/>
</dbReference>
<evidence type="ECO:0000259" key="1">
    <source>
        <dbReference type="Pfam" id="PF13556"/>
    </source>
</evidence>
<reference evidence="3 4" key="1">
    <citation type="submission" date="2016-03" db="EMBL/GenBank/DDBJ databases">
        <title>Genome sequence of Rhodococcus kyotonensis KB10.</title>
        <authorList>
            <person name="Jeong H."/>
            <person name="Hong C.E."/>
            <person name="Jo S.H."/>
            <person name="Park J.M."/>
        </authorList>
    </citation>
    <scope>NUCLEOTIDE SEQUENCE [LARGE SCALE GENOMIC DNA]</scope>
    <source>
        <strain evidence="3 4">KB10</strain>
    </source>
</reference>
<evidence type="ECO:0000259" key="2">
    <source>
        <dbReference type="Pfam" id="PF14361"/>
    </source>
</evidence>
<proteinExistence type="predicted"/>
<dbReference type="Proteomes" id="UP000077519">
    <property type="component" value="Unassembled WGS sequence"/>
</dbReference>
<dbReference type="PANTHER" id="PTHR33744:SF1">
    <property type="entry name" value="DNA-BINDING TRANSCRIPTIONAL ACTIVATOR ADER"/>
    <property type="match status" value="1"/>
</dbReference>
<organism evidence="3 4">
    <name type="scientific">Rhodococcoides kyotonense</name>
    <dbReference type="NCBI Taxonomy" id="398843"/>
    <lineage>
        <taxon>Bacteria</taxon>
        <taxon>Bacillati</taxon>
        <taxon>Actinomycetota</taxon>
        <taxon>Actinomycetes</taxon>
        <taxon>Mycobacteriales</taxon>
        <taxon>Nocardiaceae</taxon>
        <taxon>Rhodococcoides</taxon>
    </lineage>
</organism>
<evidence type="ECO:0000313" key="4">
    <source>
        <dbReference type="Proteomes" id="UP000077519"/>
    </source>
</evidence>
<dbReference type="RefSeq" id="WP_068424589.1">
    <property type="nucleotide sequence ID" value="NZ_LVHI01000012.1"/>
</dbReference>
<keyword evidence="4" id="KW-1185">Reference proteome</keyword>
<dbReference type="EMBL" id="LVHI01000012">
    <property type="protein sequence ID" value="OAK54423.1"/>
    <property type="molecule type" value="Genomic_DNA"/>
</dbReference>
<accession>A0A177YFY6</accession>
<evidence type="ECO:0000313" key="3">
    <source>
        <dbReference type="EMBL" id="OAK54423.1"/>
    </source>
</evidence>